<dbReference type="OrthoDB" id="1470350at2759"/>
<dbReference type="InterPro" id="IPR050196">
    <property type="entry name" value="Cytochrome_P450_Monoox"/>
</dbReference>
<organism evidence="4 5">
    <name type="scientific">Rhizophagus irregularis (strain DAOM 197198w)</name>
    <name type="common">Glomus intraradices</name>
    <dbReference type="NCBI Taxonomy" id="1432141"/>
    <lineage>
        <taxon>Eukaryota</taxon>
        <taxon>Fungi</taxon>
        <taxon>Fungi incertae sedis</taxon>
        <taxon>Mucoromycota</taxon>
        <taxon>Glomeromycotina</taxon>
        <taxon>Glomeromycetes</taxon>
        <taxon>Glomerales</taxon>
        <taxon>Glomeraceae</taxon>
        <taxon>Rhizophagus</taxon>
    </lineage>
</organism>
<evidence type="ECO:0000256" key="1">
    <source>
        <dbReference type="ARBA" id="ARBA00010617"/>
    </source>
</evidence>
<comment type="cofactor">
    <cofactor evidence="2">
        <name>heme</name>
        <dbReference type="ChEBI" id="CHEBI:30413"/>
    </cofactor>
</comment>
<dbReference type="SMR" id="A0A015JAH8"/>
<dbReference type="InterPro" id="IPR001128">
    <property type="entry name" value="Cyt_P450"/>
</dbReference>
<dbReference type="EMBL" id="JEMT01023738">
    <property type="protein sequence ID" value="EXX63890.1"/>
    <property type="molecule type" value="Genomic_DNA"/>
</dbReference>
<protein>
    <submittedName>
        <fullName evidence="4">Sterol 14-demethylase</fullName>
    </submittedName>
</protein>
<dbReference type="PANTHER" id="PTHR24291">
    <property type="entry name" value="CYTOCHROME P450 FAMILY 4"/>
    <property type="match status" value="1"/>
</dbReference>
<dbReference type="InterPro" id="IPR036396">
    <property type="entry name" value="Cyt_P450_sf"/>
</dbReference>
<dbReference type="GO" id="GO:0016705">
    <property type="term" value="F:oxidoreductase activity, acting on paired donors, with incorporation or reduction of molecular oxygen"/>
    <property type="evidence" value="ECO:0007669"/>
    <property type="project" value="InterPro"/>
</dbReference>
<dbReference type="GO" id="GO:0005506">
    <property type="term" value="F:iron ion binding"/>
    <property type="evidence" value="ECO:0007669"/>
    <property type="project" value="InterPro"/>
</dbReference>
<reference evidence="4 5" key="1">
    <citation type="submission" date="2014-02" db="EMBL/GenBank/DDBJ databases">
        <title>Single nucleus genome sequencing reveals high similarity among nuclei of an endomycorrhizal fungus.</title>
        <authorList>
            <person name="Lin K."/>
            <person name="Geurts R."/>
            <person name="Zhang Z."/>
            <person name="Limpens E."/>
            <person name="Saunders D.G."/>
            <person name="Mu D."/>
            <person name="Pang E."/>
            <person name="Cao H."/>
            <person name="Cha H."/>
            <person name="Lin T."/>
            <person name="Zhou Q."/>
            <person name="Shang Y."/>
            <person name="Li Y."/>
            <person name="Ivanov S."/>
            <person name="Sharma T."/>
            <person name="Velzen R.V."/>
            <person name="Ruijter N.D."/>
            <person name="Aanen D.K."/>
            <person name="Win J."/>
            <person name="Kamoun S."/>
            <person name="Bisseling T."/>
            <person name="Huang S."/>
        </authorList>
    </citation>
    <scope>NUCLEOTIDE SEQUENCE [LARGE SCALE GENOMIC DNA]</scope>
    <source>
        <strain evidence="5">DAOM197198w</strain>
    </source>
</reference>
<keyword evidence="4" id="KW-0489">Methyltransferase</keyword>
<dbReference type="Proteomes" id="UP000022910">
    <property type="component" value="Unassembled WGS sequence"/>
</dbReference>
<feature type="transmembrane region" description="Helical" evidence="3">
    <location>
        <begin position="7"/>
        <end position="25"/>
    </location>
</feature>
<evidence type="ECO:0000256" key="2">
    <source>
        <dbReference type="PIRSR" id="PIRSR602401-1"/>
    </source>
</evidence>
<dbReference type="OMA" id="WKHQRRT"/>
<dbReference type="AlphaFoldDB" id="A0A015JAH8"/>
<dbReference type="InterPro" id="IPR002401">
    <property type="entry name" value="Cyt_P450_E_grp-I"/>
</dbReference>
<dbReference type="PRINTS" id="PR00463">
    <property type="entry name" value="EP450I"/>
</dbReference>
<keyword evidence="3" id="KW-0812">Transmembrane</keyword>
<comment type="similarity">
    <text evidence="1">Belongs to the cytochrome P450 family.</text>
</comment>
<evidence type="ECO:0000313" key="5">
    <source>
        <dbReference type="Proteomes" id="UP000022910"/>
    </source>
</evidence>
<dbReference type="GO" id="GO:0020037">
    <property type="term" value="F:heme binding"/>
    <property type="evidence" value="ECO:0007669"/>
    <property type="project" value="InterPro"/>
</dbReference>
<dbReference type="HOGENOM" id="CLU_001570_5_11_1"/>
<sequence length="502" mass="57556">MIDSFPIILLVTSIICYFTYKYYIYPFYFSPLCKIPGPSPDHFLFGNLMQIIKSDVGIPHIAWAEKYGGIVMYRGLFNKPRIFITDSKALLHVMVSSVYDYPKPPGFIRDLKPLLGSGILLAEGDTHKRQRKMMNPAFSFTNVKEMIPTFAKVGHIMKDLWIKEIGDNEKSQIDIMTYLSKATLDVIGLVGFNYEFNSLTSKNELAEAYTMIFTPQNRRSTLLRIMSNYIPFFNKLPIEFNIRTREASRIIDQVSNKLVTETLDKAKLGELEGNDLLTILIRQNEQTAIKEDRMTEHELKNQIMTFLAAGHETTSVAIGWALYFLSKNIEVQNTLRNELLEAFPDKDFIPTFDQINSLEFLNCVVKETLRVNPAVPMTIRTTKKDDVIGGYMIPRGTPIFLFMNTIHRLPSIWGSDASTFKPSRWLDPNLTSIQTNYTYIPFLTGPRSCIGNKLALNEFKVMLAILIRNFKFTEIDGFEVKSKLAISLRPDPTIKLWVEKLI</sequence>
<dbReference type="CDD" id="cd11069">
    <property type="entry name" value="CYP_FUM15-like"/>
    <property type="match status" value="1"/>
</dbReference>
<keyword evidence="2" id="KW-0479">Metal-binding</keyword>
<evidence type="ECO:0000313" key="4">
    <source>
        <dbReference type="EMBL" id="EXX63890.1"/>
    </source>
</evidence>
<dbReference type="STRING" id="1432141.A0A015JAH8"/>
<dbReference type="SUPFAM" id="SSF48264">
    <property type="entry name" value="Cytochrome P450"/>
    <property type="match status" value="1"/>
</dbReference>
<keyword evidence="3" id="KW-0472">Membrane</keyword>
<dbReference type="GO" id="GO:0008168">
    <property type="term" value="F:methyltransferase activity"/>
    <property type="evidence" value="ECO:0007669"/>
    <property type="project" value="UniProtKB-KW"/>
</dbReference>
<keyword evidence="5" id="KW-1185">Reference proteome</keyword>
<dbReference type="GO" id="GO:0004497">
    <property type="term" value="F:monooxygenase activity"/>
    <property type="evidence" value="ECO:0007669"/>
    <property type="project" value="InterPro"/>
</dbReference>
<keyword evidence="2" id="KW-0349">Heme</keyword>
<gene>
    <name evidence="4" type="ORF">RirG_148080</name>
</gene>
<comment type="caution">
    <text evidence="4">The sequence shown here is derived from an EMBL/GenBank/DDBJ whole genome shotgun (WGS) entry which is preliminary data.</text>
</comment>
<dbReference type="PANTHER" id="PTHR24291:SF175">
    <property type="entry name" value="CYTOCHROME P450"/>
    <property type="match status" value="1"/>
</dbReference>
<accession>A0A015JAH8</accession>
<keyword evidence="3" id="KW-1133">Transmembrane helix</keyword>
<keyword evidence="2" id="KW-0408">Iron</keyword>
<name>A0A015JAH8_RHIIW</name>
<dbReference type="PRINTS" id="PR00385">
    <property type="entry name" value="P450"/>
</dbReference>
<evidence type="ECO:0000256" key="3">
    <source>
        <dbReference type="SAM" id="Phobius"/>
    </source>
</evidence>
<dbReference type="GO" id="GO:0032259">
    <property type="term" value="P:methylation"/>
    <property type="evidence" value="ECO:0007669"/>
    <property type="project" value="UniProtKB-KW"/>
</dbReference>
<dbReference type="Gene3D" id="1.10.630.10">
    <property type="entry name" value="Cytochrome P450"/>
    <property type="match status" value="1"/>
</dbReference>
<proteinExistence type="inferred from homology"/>
<dbReference type="Pfam" id="PF00067">
    <property type="entry name" value="p450"/>
    <property type="match status" value="1"/>
</dbReference>
<feature type="binding site" description="axial binding residue" evidence="2">
    <location>
        <position position="449"/>
    </location>
    <ligand>
        <name>heme</name>
        <dbReference type="ChEBI" id="CHEBI:30413"/>
    </ligand>
    <ligandPart>
        <name>Fe</name>
        <dbReference type="ChEBI" id="CHEBI:18248"/>
    </ligandPart>
</feature>
<keyword evidence="4" id="KW-0808">Transferase</keyword>